<accession>A0A5B2VXU7</accession>
<reference evidence="2 3" key="2">
    <citation type="submission" date="2019-09" db="EMBL/GenBank/DDBJ databases">
        <authorList>
            <person name="Jin C."/>
        </authorList>
    </citation>
    <scope>NUCLEOTIDE SEQUENCE [LARGE SCALE GENOMIC DNA]</scope>
    <source>
        <strain evidence="2 3">BN140078</strain>
    </source>
</reference>
<comment type="similarity">
    <text evidence="1">Belongs to the short-chain dehydrogenases/reductases (SDR) family.</text>
</comment>
<organism evidence="2 3">
    <name type="scientific">Chitinophaga agrisoli</name>
    <dbReference type="NCBI Taxonomy" id="2607653"/>
    <lineage>
        <taxon>Bacteria</taxon>
        <taxon>Pseudomonadati</taxon>
        <taxon>Bacteroidota</taxon>
        <taxon>Chitinophagia</taxon>
        <taxon>Chitinophagales</taxon>
        <taxon>Chitinophagaceae</taxon>
        <taxon>Chitinophaga</taxon>
    </lineage>
</organism>
<dbReference type="AlphaFoldDB" id="A0A5B2VXU7"/>
<dbReference type="EMBL" id="VUOC01000002">
    <property type="protein sequence ID" value="KAA2243644.1"/>
    <property type="molecule type" value="Genomic_DNA"/>
</dbReference>
<reference evidence="2 3" key="1">
    <citation type="submission" date="2019-09" db="EMBL/GenBank/DDBJ databases">
        <title>Chitinophaga ginsengihumi sp. nov., isolated from soil of ginseng rhizosphere.</title>
        <authorList>
            <person name="Lee J."/>
        </authorList>
    </citation>
    <scope>NUCLEOTIDE SEQUENCE [LARGE SCALE GENOMIC DNA]</scope>
    <source>
        <strain evidence="2 3">BN140078</strain>
    </source>
</reference>
<evidence type="ECO:0000313" key="3">
    <source>
        <dbReference type="Proteomes" id="UP000324611"/>
    </source>
</evidence>
<dbReference type="InterPro" id="IPR051911">
    <property type="entry name" value="SDR_oxidoreductase"/>
</dbReference>
<evidence type="ECO:0000256" key="1">
    <source>
        <dbReference type="RuleBase" id="RU000363"/>
    </source>
</evidence>
<dbReference type="PANTHER" id="PTHR43976:SF9">
    <property type="entry name" value="OXIDOREDUCTASE"/>
    <property type="match status" value="1"/>
</dbReference>
<name>A0A5B2VXU7_9BACT</name>
<dbReference type="PRINTS" id="PR00081">
    <property type="entry name" value="GDHRDH"/>
</dbReference>
<protein>
    <submittedName>
        <fullName evidence="2">SDR family NAD(P)-dependent oxidoreductase</fullName>
    </submittedName>
</protein>
<dbReference type="SUPFAM" id="SSF51735">
    <property type="entry name" value="NAD(P)-binding Rossmann-fold domains"/>
    <property type="match status" value="1"/>
</dbReference>
<dbReference type="Pfam" id="PF00106">
    <property type="entry name" value="adh_short"/>
    <property type="match status" value="1"/>
</dbReference>
<gene>
    <name evidence="2" type="ORF">F0L74_14270</name>
</gene>
<dbReference type="Proteomes" id="UP000324611">
    <property type="component" value="Unassembled WGS sequence"/>
</dbReference>
<proteinExistence type="inferred from homology"/>
<evidence type="ECO:0000313" key="2">
    <source>
        <dbReference type="EMBL" id="KAA2243644.1"/>
    </source>
</evidence>
<keyword evidence="3" id="KW-1185">Reference proteome</keyword>
<sequence length="287" mass="30770">MSKTVFITGTSTGFGKLATITLSKAGHTVIAAMRGVTGKNAAVAKELSALPNVDVVEMEVTSDSSVQEAVQQSLRKHGKIDVLVNNAAMAGYGPLEAYSLDQVRSMLDVNLFGVLRTYQAVLPSMRANGNGLIINITTGASGFTLPFMVPYLISKFGVETITEGGHGELQRFGIETVSIQPGVYPTEMNTGVKTGIHADRQDIFAAYGEETAQAMQSVGATFGQRMAEFKPDPQMIADGILALVNMAKGTRPLRYPLDIIAEGTDKDFIDARAALKEKWLAKYFKLA</sequence>
<dbReference type="PRINTS" id="PR00080">
    <property type="entry name" value="SDRFAMILY"/>
</dbReference>
<dbReference type="PANTHER" id="PTHR43976">
    <property type="entry name" value="SHORT CHAIN DEHYDROGENASE"/>
    <property type="match status" value="1"/>
</dbReference>
<dbReference type="Gene3D" id="3.40.50.720">
    <property type="entry name" value="NAD(P)-binding Rossmann-like Domain"/>
    <property type="match status" value="1"/>
</dbReference>
<dbReference type="InterPro" id="IPR036291">
    <property type="entry name" value="NAD(P)-bd_dom_sf"/>
</dbReference>
<comment type="caution">
    <text evidence="2">The sequence shown here is derived from an EMBL/GenBank/DDBJ whole genome shotgun (WGS) entry which is preliminary data.</text>
</comment>
<dbReference type="RefSeq" id="WP_149838519.1">
    <property type="nucleotide sequence ID" value="NZ_VUOC01000002.1"/>
</dbReference>
<dbReference type="InterPro" id="IPR002347">
    <property type="entry name" value="SDR_fam"/>
</dbReference>